<organism evidence="1 2">
    <name type="scientific">Hyalomma asiaticum</name>
    <name type="common">Tick</name>
    <dbReference type="NCBI Taxonomy" id="266040"/>
    <lineage>
        <taxon>Eukaryota</taxon>
        <taxon>Metazoa</taxon>
        <taxon>Ecdysozoa</taxon>
        <taxon>Arthropoda</taxon>
        <taxon>Chelicerata</taxon>
        <taxon>Arachnida</taxon>
        <taxon>Acari</taxon>
        <taxon>Parasitiformes</taxon>
        <taxon>Ixodida</taxon>
        <taxon>Ixodoidea</taxon>
        <taxon>Ixodidae</taxon>
        <taxon>Hyalomminae</taxon>
        <taxon>Hyalomma</taxon>
    </lineage>
</organism>
<evidence type="ECO:0000313" key="1">
    <source>
        <dbReference type="EMBL" id="KAH6945071.1"/>
    </source>
</evidence>
<proteinExistence type="predicted"/>
<dbReference type="Proteomes" id="UP000821845">
    <property type="component" value="Chromosome 1"/>
</dbReference>
<sequence length="202" mass="22300">MKAYRDWIGSFASVVTIVSFVASLSMSRRVWKARNSSGVALWPVASATICLHAWMTYGSIVGDLIMMWVNAIGFVLMGFNLAVHRRFSHTTGPGLATVAAIGLVSAVPLMMSVAWLRRMALLWTVICNLAPIQRIVLTMPLPDIAAWTMINCTLWTVHAFLQGDVALIMTNLFGAEVAFVEVVMAIWRKLCCEVNRPIETVL</sequence>
<evidence type="ECO:0000313" key="2">
    <source>
        <dbReference type="Proteomes" id="UP000821845"/>
    </source>
</evidence>
<keyword evidence="2" id="KW-1185">Reference proteome</keyword>
<protein>
    <submittedName>
        <fullName evidence="1">Uncharacterized protein</fullName>
    </submittedName>
</protein>
<comment type="caution">
    <text evidence="1">The sequence shown here is derived from an EMBL/GenBank/DDBJ whole genome shotgun (WGS) entry which is preliminary data.</text>
</comment>
<gene>
    <name evidence="1" type="ORF">HPB50_007018</name>
</gene>
<reference evidence="1" key="1">
    <citation type="submission" date="2020-05" db="EMBL/GenBank/DDBJ databases">
        <title>Large-scale comparative analyses of tick genomes elucidate their genetic diversity and vector capacities.</title>
        <authorList>
            <person name="Jia N."/>
            <person name="Wang J."/>
            <person name="Shi W."/>
            <person name="Du L."/>
            <person name="Sun Y."/>
            <person name="Zhan W."/>
            <person name="Jiang J."/>
            <person name="Wang Q."/>
            <person name="Zhang B."/>
            <person name="Ji P."/>
            <person name="Sakyi L.B."/>
            <person name="Cui X."/>
            <person name="Yuan T."/>
            <person name="Jiang B."/>
            <person name="Yang W."/>
            <person name="Lam T.T.-Y."/>
            <person name="Chang Q."/>
            <person name="Ding S."/>
            <person name="Wang X."/>
            <person name="Zhu J."/>
            <person name="Ruan X."/>
            <person name="Zhao L."/>
            <person name="Wei J."/>
            <person name="Que T."/>
            <person name="Du C."/>
            <person name="Cheng J."/>
            <person name="Dai P."/>
            <person name="Han X."/>
            <person name="Huang E."/>
            <person name="Gao Y."/>
            <person name="Liu J."/>
            <person name="Shao H."/>
            <person name="Ye R."/>
            <person name="Li L."/>
            <person name="Wei W."/>
            <person name="Wang X."/>
            <person name="Wang C."/>
            <person name="Yang T."/>
            <person name="Huo Q."/>
            <person name="Li W."/>
            <person name="Guo W."/>
            <person name="Chen H."/>
            <person name="Zhou L."/>
            <person name="Ni X."/>
            <person name="Tian J."/>
            <person name="Zhou Y."/>
            <person name="Sheng Y."/>
            <person name="Liu T."/>
            <person name="Pan Y."/>
            <person name="Xia L."/>
            <person name="Li J."/>
            <person name="Zhao F."/>
            <person name="Cao W."/>
        </authorList>
    </citation>
    <scope>NUCLEOTIDE SEQUENCE</scope>
    <source>
        <strain evidence="1">Hyas-2018</strain>
    </source>
</reference>
<dbReference type="EMBL" id="CM023481">
    <property type="protein sequence ID" value="KAH6945071.1"/>
    <property type="molecule type" value="Genomic_DNA"/>
</dbReference>
<accession>A0ACB7TFP4</accession>
<name>A0ACB7TFP4_HYAAI</name>